<dbReference type="EMBL" id="JAFBEI010000013">
    <property type="protein sequence ID" value="MBM7635971.1"/>
    <property type="molecule type" value="Genomic_DNA"/>
</dbReference>
<organism evidence="7 8">
    <name type="scientific">Streptococcus saliviloxodontae</name>
    <dbReference type="NCBI Taxonomy" id="1349416"/>
    <lineage>
        <taxon>Bacteria</taxon>
        <taxon>Bacillati</taxon>
        <taxon>Bacillota</taxon>
        <taxon>Bacilli</taxon>
        <taxon>Lactobacillales</taxon>
        <taxon>Streptococcaceae</taxon>
        <taxon>Streptococcus</taxon>
    </lineage>
</organism>
<feature type="transmembrane region" description="Helical" evidence="6">
    <location>
        <begin position="433"/>
        <end position="454"/>
    </location>
</feature>
<feature type="transmembrane region" description="Helical" evidence="6">
    <location>
        <begin position="106"/>
        <end position="125"/>
    </location>
</feature>
<evidence type="ECO:0000256" key="6">
    <source>
        <dbReference type="SAM" id="Phobius"/>
    </source>
</evidence>
<proteinExistence type="predicted"/>
<keyword evidence="5 6" id="KW-0472">Membrane</keyword>
<feature type="transmembrane region" description="Helical" evidence="6">
    <location>
        <begin position="35"/>
        <end position="55"/>
    </location>
</feature>
<name>A0ABS2PLL4_9STRE</name>
<keyword evidence="8" id="KW-1185">Reference proteome</keyword>
<dbReference type="InterPro" id="IPR050833">
    <property type="entry name" value="Poly_Biosynth_Transport"/>
</dbReference>
<evidence type="ECO:0000313" key="7">
    <source>
        <dbReference type="EMBL" id="MBM7635971.1"/>
    </source>
</evidence>
<protein>
    <submittedName>
        <fullName evidence="7">O-antigen/teichoic acid export membrane protein</fullName>
    </submittedName>
</protein>
<feature type="transmembrane region" description="Helical" evidence="6">
    <location>
        <begin position="272"/>
        <end position="295"/>
    </location>
</feature>
<evidence type="ECO:0000256" key="4">
    <source>
        <dbReference type="ARBA" id="ARBA00022989"/>
    </source>
</evidence>
<keyword evidence="2" id="KW-1003">Cell membrane</keyword>
<dbReference type="CDD" id="cd13128">
    <property type="entry name" value="MATE_Wzx_like"/>
    <property type="match status" value="1"/>
</dbReference>
<dbReference type="RefSeq" id="WP_239551645.1">
    <property type="nucleotide sequence ID" value="NZ_JAFBEI010000013.1"/>
</dbReference>
<accession>A0ABS2PLL4</accession>
<feature type="transmembrane region" description="Helical" evidence="6">
    <location>
        <begin position="238"/>
        <end position="260"/>
    </location>
</feature>
<reference evidence="7 8" key="1">
    <citation type="submission" date="2021-01" db="EMBL/GenBank/DDBJ databases">
        <title>Genomic Encyclopedia of Type Strains, Phase IV (KMG-IV): sequencing the most valuable type-strain genomes for metagenomic binning, comparative biology and taxonomic classification.</title>
        <authorList>
            <person name="Goeker M."/>
        </authorList>
    </citation>
    <scope>NUCLEOTIDE SEQUENCE [LARGE SCALE GENOMIC DNA]</scope>
    <source>
        <strain evidence="7 8">DSM 27513</strain>
    </source>
</reference>
<feature type="transmembrane region" description="Helical" evidence="6">
    <location>
        <begin position="375"/>
        <end position="393"/>
    </location>
</feature>
<feature type="transmembrane region" description="Helical" evidence="6">
    <location>
        <begin position="315"/>
        <end position="334"/>
    </location>
</feature>
<comment type="caution">
    <text evidence="7">The sequence shown here is derived from an EMBL/GenBank/DDBJ whole genome shotgun (WGS) entry which is preliminary data.</text>
</comment>
<feature type="transmembrane region" description="Helical" evidence="6">
    <location>
        <begin position="159"/>
        <end position="179"/>
    </location>
</feature>
<dbReference type="PANTHER" id="PTHR30250:SF11">
    <property type="entry name" value="O-ANTIGEN TRANSPORTER-RELATED"/>
    <property type="match status" value="1"/>
</dbReference>
<dbReference type="Proteomes" id="UP000809081">
    <property type="component" value="Unassembled WGS sequence"/>
</dbReference>
<evidence type="ECO:0000256" key="5">
    <source>
        <dbReference type="ARBA" id="ARBA00023136"/>
    </source>
</evidence>
<keyword evidence="3 6" id="KW-0812">Transmembrane</keyword>
<dbReference type="InterPro" id="IPR002797">
    <property type="entry name" value="Polysacc_synth"/>
</dbReference>
<evidence type="ECO:0000313" key="8">
    <source>
        <dbReference type="Proteomes" id="UP000809081"/>
    </source>
</evidence>
<feature type="transmembrane region" description="Helical" evidence="6">
    <location>
        <begin position="199"/>
        <end position="218"/>
    </location>
</feature>
<evidence type="ECO:0000256" key="3">
    <source>
        <dbReference type="ARBA" id="ARBA00022692"/>
    </source>
</evidence>
<comment type="subcellular location">
    <subcellularLocation>
        <location evidence="1">Cell membrane</location>
        <topology evidence="1">Multi-pass membrane protein</topology>
    </subcellularLocation>
</comment>
<evidence type="ECO:0000256" key="2">
    <source>
        <dbReference type="ARBA" id="ARBA00022475"/>
    </source>
</evidence>
<dbReference type="Pfam" id="PF01943">
    <property type="entry name" value="Polysacc_synt"/>
    <property type="match status" value="1"/>
</dbReference>
<feature type="transmembrane region" description="Helical" evidence="6">
    <location>
        <begin position="346"/>
        <end position="369"/>
    </location>
</feature>
<feature type="transmembrane region" description="Helical" evidence="6">
    <location>
        <begin position="405"/>
        <end position="427"/>
    </location>
</feature>
<gene>
    <name evidence="7" type="ORF">JOC31_000790</name>
</gene>
<evidence type="ECO:0000256" key="1">
    <source>
        <dbReference type="ARBA" id="ARBA00004651"/>
    </source>
</evidence>
<feature type="transmembrane region" description="Helical" evidence="6">
    <location>
        <begin position="76"/>
        <end position="100"/>
    </location>
</feature>
<feature type="transmembrane region" description="Helical" evidence="6">
    <location>
        <begin position="134"/>
        <end position="153"/>
    </location>
</feature>
<sequence>MNFILTISNFIFPLITFPYVSRVLGASGLGVVNFAISYISYFTMFGMLGIPTYGIRICAKYLDDKEKLTKTVVELIIVNAIVMSLSIAIFLGSVAVIPKLQADKTLYYIMCSTLFFNVLGVEWLYKALEKYSYITIRSIVFKLISILIMFLLVRDSQDYVIYGALTIFASVGSNLMNFWNLRDIIDIKLVRRVNITQHITPIVTFFLISASWTLFSSLDTTLLGFMKSNEQVGYFSVAVRIKQLLASLLASFSAVLLPRLTKFYEKKDHDGFQLLVSKALNFILLLSIPLTIYSICYSKEVIYFISGDGFTKAILPLRLILPSVFFMGISGFAVNQILVPMNHEKVVLRSTLLTCVVNIILNLILIPFIGASGAAFAGSVSEGVLAAVQLYAIRRMLKNIVKTIGLNKIAFATILALVLSELSLSLLGFTSPFIILVVSSFIFFTVYLLVLIGLKEKLVLTTLQTFLMRLLKRNV</sequence>
<dbReference type="PANTHER" id="PTHR30250">
    <property type="entry name" value="PST FAMILY PREDICTED COLANIC ACID TRANSPORTER"/>
    <property type="match status" value="1"/>
</dbReference>
<keyword evidence="4 6" id="KW-1133">Transmembrane helix</keyword>